<keyword evidence="2 5" id="KW-0812">Transmembrane</keyword>
<protein>
    <recommendedName>
        <fullName evidence="6">Translocation and assembly module TamB C-terminal domain-containing protein</fullName>
    </recommendedName>
</protein>
<dbReference type="EMBL" id="AGXE01000017">
    <property type="protein sequence ID" value="EIY85264.1"/>
    <property type="molecule type" value="Genomic_DNA"/>
</dbReference>
<gene>
    <name evidence="7" type="ORF">HMPREF1074_03282</name>
</gene>
<evidence type="ECO:0000256" key="4">
    <source>
        <dbReference type="ARBA" id="ARBA00023136"/>
    </source>
</evidence>
<feature type="domain" description="Translocation and assembly module TamB C-terminal" evidence="6">
    <location>
        <begin position="1094"/>
        <end position="1498"/>
    </location>
</feature>
<proteinExistence type="predicted"/>
<evidence type="ECO:0000256" key="2">
    <source>
        <dbReference type="ARBA" id="ARBA00022692"/>
    </source>
</evidence>
<evidence type="ECO:0000313" key="8">
    <source>
        <dbReference type="Proteomes" id="UP000003566"/>
    </source>
</evidence>
<dbReference type="PANTHER" id="PTHR36985:SF1">
    <property type="entry name" value="TRANSLOCATION AND ASSEMBLY MODULE SUBUNIT TAMB"/>
    <property type="match status" value="1"/>
</dbReference>
<dbReference type="GO" id="GO:0005886">
    <property type="term" value="C:plasma membrane"/>
    <property type="evidence" value="ECO:0007669"/>
    <property type="project" value="InterPro"/>
</dbReference>
<dbReference type="PATRIC" id="fig|997892.3.peg.3363"/>
<evidence type="ECO:0000259" key="6">
    <source>
        <dbReference type="Pfam" id="PF04357"/>
    </source>
</evidence>
<keyword evidence="3 5" id="KW-1133">Transmembrane helix</keyword>
<dbReference type="Proteomes" id="UP000003566">
    <property type="component" value="Unassembled WGS sequence"/>
</dbReference>
<sequence>MLQNILLLSSTFFRNNLFTLCHLIYTDTFYMKRKWIRWVSWILLTPIILFVILMVLLYVPPVQNLLRREVTAYASKATGMQIQVERIDLRFPLNLLVRGVEVIQQPDTLLSLESLNVRVQAWPLIKGKVEVDEVTLSRVAVNSANLMEGMKIKGVLGRFFLQSHGVDLSNEIAIINQAELSDTHVQLLMNDTTTTPKDTTASAPVNWKVDLHQLKLKNVSFSMQLPVDSMRMAAHIGEAAIDDAQADLKNQFYGLKKFLLSGTSASYDTGTAQPIEGFDASHIAVRDVRIALDSLLYKGRDMNAVIREFTMNERSGLSVVSLTGRAYSNDSIISVPGLKLKTPHSEIDLSAHTYWELVNIPTTGRLSANLNAYIGKEDVMLFAGGLPDSFKEAYPFRPLVIRAGTDGNLKQMQISRFTVDLPGAFALEGGGMIENLADSLTRTGTIGLKMTTQNLNFLTALSGEAPNGTIVVPDSMNLVAKVDIKGPEYKAGLRLKEGKGAMDVNAALNTSTEVYKADLKIDNLQLHNFLPKDSIYELSLSAAANGRGLDVMSYHSFAKLNLSLDQLHYAKYHLSNLNLTGDLKGALVTAHLTSDNALLKMTTDAEYNLAHSYPDGKITVDVTQLDLHELGIMPQPMKRPLTFNLAAEARRDLVSAHFVSGDMKLDLSARSGVNPLIRQSTHFVDVLMKQIDEKALNHAELRKALPTAVFSFSAGQENPLAYFLATKKIAYHDASVKFGAAPNWGINGKAAIHALKVDTLQLDTIFFTVKQDTTLMKLRAGVINGPKNPQFSFSTTLTGEIRDRDAELLVDFKNGKGETGVLLGVNARPLFEGQGKGDGLAFTLIPEEPIIAFQKFHFNENHNWIYVHKNMRVYANVDMWDDEGMGFRVHSVRGDTVSLQNIDVEIRRISLAELSKVLPYFPEITGLFSAEAHYVQTEKDLQLSVESSIDELTYERQRIGDVTLGATWLPGEQGKQYLNAYLNHDKVEVMVADGKLVPTQTGKDSLEVNATLEHFPLRVANVFIPDQMVTLAGDMDGNLNITGSTEQPLINGELILDSVTVLSRQYGANFRFDNRPVQIKNNRLEFDKFAIYTTGKNPFTIDGSVDFRDMSRPMANLNLLAQNYTLLDAKRTRESLVYGKVYADFRATVKGPLDGLNMRGNMSLLGNTDVSYILTDSPLTVQDRLGSLVTFTSFSDTTTVVQQEVPTVSLGGLDMVMMVHIDPSVRLKVDLDASNDNRVELEGGGDLSMKYTPQGDLTLTGRYTLSGGLMKYALPVIAAKEFAIDNGSYVEWTGNPMDPMLNFKATDRIRASVSEGENGGTRMVNFDVSIVVKNRLDNLSFAFDVSAPEDATIQNELTAMGAEERGKQALYIMVMKTYLGTGPIGGGGGGLGKLNMGSALNSVLSSQINSLMGNLKNASVSVGIEDHDLSDTGGKRTDYSFRYSQRLFNNRFQIVIGGKVSTGENATNDAESFIDNISLEYRLDRTGTRYVRLFYDKNYESVLEGEITETGVGLVLRKKLDKLSELFIFKKKK</sequence>
<evidence type="ECO:0000256" key="5">
    <source>
        <dbReference type="SAM" id="Phobius"/>
    </source>
</evidence>
<dbReference type="InterPro" id="IPR007452">
    <property type="entry name" value="TamB_C"/>
</dbReference>
<dbReference type="PANTHER" id="PTHR36985">
    <property type="entry name" value="TRANSLOCATION AND ASSEMBLY MODULE SUBUNIT TAMB"/>
    <property type="match status" value="1"/>
</dbReference>
<accession>I9JEZ4</accession>
<organism evidence="7 8">
    <name type="scientific">Bacteroides xylanisolvens CL03T12C04</name>
    <dbReference type="NCBI Taxonomy" id="997892"/>
    <lineage>
        <taxon>Bacteria</taxon>
        <taxon>Pseudomonadati</taxon>
        <taxon>Bacteroidota</taxon>
        <taxon>Bacteroidia</taxon>
        <taxon>Bacteroidales</taxon>
        <taxon>Bacteroidaceae</taxon>
        <taxon>Bacteroides</taxon>
    </lineage>
</organism>
<reference evidence="7 8" key="1">
    <citation type="submission" date="2012-02" db="EMBL/GenBank/DDBJ databases">
        <title>The Genome Sequence of Bacteroides xylanisolvens CL03T12C04.</title>
        <authorList>
            <consortium name="The Broad Institute Genome Sequencing Platform"/>
            <person name="Earl A."/>
            <person name="Ward D."/>
            <person name="Feldgarden M."/>
            <person name="Gevers D."/>
            <person name="Zitomersky N.L."/>
            <person name="Coyne M.J."/>
            <person name="Comstock L.E."/>
            <person name="Young S.K."/>
            <person name="Zeng Q."/>
            <person name="Gargeya S."/>
            <person name="Fitzgerald M."/>
            <person name="Haas B."/>
            <person name="Abouelleil A."/>
            <person name="Alvarado L."/>
            <person name="Arachchi H.M."/>
            <person name="Berlin A."/>
            <person name="Chapman S.B."/>
            <person name="Gearin G."/>
            <person name="Goldberg J."/>
            <person name="Griggs A."/>
            <person name="Gujja S."/>
            <person name="Hansen M."/>
            <person name="Heiman D."/>
            <person name="Howarth C."/>
            <person name="Larimer J."/>
            <person name="Lui A."/>
            <person name="MacDonald P.J.P."/>
            <person name="McCowen C."/>
            <person name="Montmayeur A."/>
            <person name="Murphy C."/>
            <person name="Neiman D."/>
            <person name="Pearson M."/>
            <person name="Priest M."/>
            <person name="Roberts A."/>
            <person name="Saif S."/>
            <person name="Shea T."/>
            <person name="Sisk P."/>
            <person name="Stolte C."/>
            <person name="Sykes S."/>
            <person name="Wortman J."/>
            <person name="Nusbaum C."/>
            <person name="Birren B."/>
        </authorList>
    </citation>
    <scope>NUCLEOTIDE SEQUENCE [LARGE SCALE GENOMIC DNA]</scope>
    <source>
        <strain evidence="7 8">CL03T12C04</strain>
    </source>
</reference>
<dbReference type="Pfam" id="PF04357">
    <property type="entry name" value="TamB"/>
    <property type="match status" value="1"/>
</dbReference>
<comment type="subcellular location">
    <subcellularLocation>
        <location evidence="1">Membrane</location>
        <topology evidence="1">Single-pass membrane protein</topology>
    </subcellularLocation>
</comment>
<feature type="transmembrane region" description="Helical" evidence="5">
    <location>
        <begin position="38"/>
        <end position="59"/>
    </location>
</feature>
<dbReference type="HOGENOM" id="CLU_002997_0_0_10"/>
<evidence type="ECO:0000256" key="1">
    <source>
        <dbReference type="ARBA" id="ARBA00004167"/>
    </source>
</evidence>
<dbReference type="GO" id="GO:0009306">
    <property type="term" value="P:protein secretion"/>
    <property type="evidence" value="ECO:0007669"/>
    <property type="project" value="InterPro"/>
</dbReference>
<name>I9JEZ4_9BACE</name>
<evidence type="ECO:0000256" key="3">
    <source>
        <dbReference type="ARBA" id="ARBA00022989"/>
    </source>
</evidence>
<keyword evidence="4 5" id="KW-0472">Membrane</keyword>
<evidence type="ECO:0000313" key="7">
    <source>
        <dbReference type="EMBL" id="EIY85264.1"/>
    </source>
</evidence>
<comment type="caution">
    <text evidence="7">The sequence shown here is derived from an EMBL/GenBank/DDBJ whole genome shotgun (WGS) entry which is preliminary data.</text>
</comment>